<name>A0AAN6UZI1_9PEZI</name>
<sequence length="107" mass="11846">MATSHLKRYNTTIKGKVPAASAAKINASPSTPPSTRQIVQDCSRRSQIIPLDCVNIEVSNFPARFHQRPEILGTTVMPVDYSRPVDHVMRYTLAGVAWHFGLDGLEI</sequence>
<keyword evidence="2" id="KW-1185">Reference proteome</keyword>
<gene>
    <name evidence="1" type="ORF">C8A04DRAFT_31736</name>
</gene>
<evidence type="ECO:0000313" key="2">
    <source>
        <dbReference type="Proteomes" id="UP001302676"/>
    </source>
</evidence>
<reference evidence="1" key="1">
    <citation type="journal article" date="2023" name="Mol. Phylogenet. Evol.">
        <title>Genome-scale phylogeny and comparative genomics of the fungal order Sordariales.</title>
        <authorList>
            <person name="Hensen N."/>
            <person name="Bonometti L."/>
            <person name="Westerberg I."/>
            <person name="Brannstrom I.O."/>
            <person name="Guillou S."/>
            <person name="Cros-Aarteil S."/>
            <person name="Calhoun S."/>
            <person name="Haridas S."/>
            <person name="Kuo A."/>
            <person name="Mondo S."/>
            <person name="Pangilinan J."/>
            <person name="Riley R."/>
            <person name="LaButti K."/>
            <person name="Andreopoulos B."/>
            <person name="Lipzen A."/>
            <person name="Chen C."/>
            <person name="Yan M."/>
            <person name="Daum C."/>
            <person name="Ng V."/>
            <person name="Clum A."/>
            <person name="Steindorff A."/>
            <person name="Ohm R.A."/>
            <person name="Martin F."/>
            <person name="Silar P."/>
            <person name="Natvig D.O."/>
            <person name="Lalanne C."/>
            <person name="Gautier V."/>
            <person name="Ament-Velasquez S.L."/>
            <person name="Kruys A."/>
            <person name="Hutchinson M.I."/>
            <person name="Powell A.J."/>
            <person name="Barry K."/>
            <person name="Miller A.N."/>
            <person name="Grigoriev I.V."/>
            <person name="Debuchy R."/>
            <person name="Gladieux P."/>
            <person name="Hiltunen Thoren M."/>
            <person name="Johannesson H."/>
        </authorList>
    </citation>
    <scope>NUCLEOTIDE SEQUENCE</scope>
    <source>
        <strain evidence="1">CBS 141.50</strain>
    </source>
</reference>
<proteinExistence type="predicted"/>
<dbReference type="EMBL" id="MU853624">
    <property type="protein sequence ID" value="KAK4140761.1"/>
    <property type="molecule type" value="Genomic_DNA"/>
</dbReference>
<protein>
    <submittedName>
        <fullName evidence="1">Uncharacterized protein</fullName>
    </submittedName>
</protein>
<reference evidence="1" key="2">
    <citation type="submission" date="2023-05" db="EMBL/GenBank/DDBJ databases">
        <authorList>
            <consortium name="Lawrence Berkeley National Laboratory"/>
            <person name="Steindorff A."/>
            <person name="Hensen N."/>
            <person name="Bonometti L."/>
            <person name="Westerberg I."/>
            <person name="Brannstrom I.O."/>
            <person name="Guillou S."/>
            <person name="Cros-Aarteil S."/>
            <person name="Calhoun S."/>
            <person name="Haridas S."/>
            <person name="Kuo A."/>
            <person name="Mondo S."/>
            <person name="Pangilinan J."/>
            <person name="Riley R."/>
            <person name="Labutti K."/>
            <person name="Andreopoulos B."/>
            <person name="Lipzen A."/>
            <person name="Chen C."/>
            <person name="Yanf M."/>
            <person name="Daum C."/>
            <person name="Ng V."/>
            <person name="Clum A."/>
            <person name="Ohm R."/>
            <person name="Martin F."/>
            <person name="Silar P."/>
            <person name="Natvig D."/>
            <person name="Lalanne C."/>
            <person name="Gautier V."/>
            <person name="Ament-Velasquez S.L."/>
            <person name="Kruys A."/>
            <person name="Hutchinson M.I."/>
            <person name="Powell A.J."/>
            <person name="Barry K."/>
            <person name="Miller A.N."/>
            <person name="Grigoriev I.V."/>
            <person name="Debuchy R."/>
            <person name="Gladieux P."/>
            <person name="Thoren M.H."/>
            <person name="Johannesson H."/>
        </authorList>
    </citation>
    <scope>NUCLEOTIDE SEQUENCE</scope>
    <source>
        <strain evidence="1">CBS 141.50</strain>
    </source>
</reference>
<dbReference type="Proteomes" id="UP001302676">
    <property type="component" value="Unassembled WGS sequence"/>
</dbReference>
<dbReference type="RefSeq" id="XP_062634132.1">
    <property type="nucleotide sequence ID" value="XM_062781859.1"/>
</dbReference>
<accession>A0AAN6UZI1</accession>
<evidence type="ECO:0000313" key="1">
    <source>
        <dbReference type="EMBL" id="KAK4140761.1"/>
    </source>
</evidence>
<comment type="caution">
    <text evidence="1">The sequence shown here is derived from an EMBL/GenBank/DDBJ whole genome shotgun (WGS) entry which is preliminary data.</text>
</comment>
<dbReference type="AlphaFoldDB" id="A0AAN6UZI1"/>
<dbReference type="GeneID" id="87818472"/>
<organism evidence="1 2">
    <name type="scientific">Dichotomopilus funicola</name>
    <dbReference type="NCBI Taxonomy" id="1934379"/>
    <lineage>
        <taxon>Eukaryota</taxon>
        <taxon>Fungi</taxon>
        <taxon>Dikarya</taxon>
        <taxon>Ascomycota</taxon>
        <taxon>Pezizomycotina</taxon>
        <taxon>Sordariomycetes</taxon>
        <taxon>Sordariomycetidae</taxon>
        <taxon>Sordariales</taxon>
        <taxon>Chaetomiaceae</taxon>
        <taxon>Dichotomopilus</taxon>
    </lineage>
</organism>